<protein>
    <submittedName>
        <fullName evidence="1">Uncharacterized protein</fullName>
    </submittedName>
</protein>
<reference evidence="2" key="1">
    <citation type="submission" date="2018-09" db="EMBL/GenBank/DDBJ databases">
        <title>Genome sequencing of strain 2DFWR-13.</title>
        <authorList>
            <person name="Heo J."/>
            <person name="Kim S.-J."/>
            <person name="Kwon S.-W."/>
        </authorList>
    </citation>
    <scope>NUCLEOTIDE SEQUENCE [LARGE SCALE GENOMIC DNA]</scope>
    <source>
        <strain evidence="2">2DFWR-13</strain>
    </source>
</reference>
<organism evidence="1 2">
    <name type="scientific">Protaetiibacter intestinalis</name>
    <dbReference type="NCBI Taxonomy" id="2419774"/>
    <lineage>
        <taxon>Bacteria</taxon>
        <taxon>Bacillati</taxon>
        <taxon>Actinomycetota</taxon>
        <taxon>Actinomycetes</taxon>
        <taxon>Micrococcales</taxon>
        <taxon>Microbacteriaceae</taxon>
        <taxon>Protaetiibacter</taxon>
    </lineage>
</organism>
<dbReference type="EMBL" id="CP032630">
    <property type="protein sequence ID" value="AYF98109.1"/>
    <property type="molecule type" value="Genomic_DNA"/>
</dbReference>
<dbReference type="RefSeq" id="WP_120762456.1">
    <property type="nucleotide sequence ID" value="NZ_CP032630.1"/>
</dbReference>
<accession>A0A387BAZ5</accession>
<evidence type="ECO:0000313" key="1">
    <source>
        <dbReference type="EMBL" id="AYF98109.1"/>
    </source>
</evidence>
<dbReference type="OrthoDB" id="3474592at2"/>
<dbReference type="Proteomes" id="UP000278886">
    <property type="component" value="Chromosome"/>
</dbReference>
<name>A0A387BAZ5_9MICO</name>
<sequence>MSLVDEPITIAKPAVAPRSPDPMLAAFAASRIGLDCPPVRWDDLASPDALLEGALRAGGPEGRVVQLVLLDGRVVGAHRIHMLLGEPVPERTIVGAERLVEILVPDCTRAGVDLVVDGGRWWFGGLTVLPDEPPAVTNLRRAPAAAS</sequence>
<keyword evidence="2" id="KW-1185">Reference proteome</keyword>
<gene>
    <name evidence="1" type="ORF">D7I47_07480</name>
</gene>
<dbReference type="AlphaFoldDB" id="A0A387BAZ5"/>
<evidence type="ECO:0000313" key="2">
    <source>
        <dbReference type="Proteomes" id="UP000278886"/>
    </source>
</evidence>
<proteinExistence type="predicted"/>
<dbReference type="KEGG" id="lyd:D7I47_07480"/>